<evidence type="ECO:0000259" key="5">
    <source>
        <dbReference type="Pfam" id="PF04849"/>
    </source>
</evidence>
<evidence type="ECO:0000256" key="3">
    <source>
        <dbReference type="ARBA" id="ARBA00023128"/>
    </source>
</evidence>
<keyword evidence="7" id="KW-1185">Reference proteome</keyword>
<dbReference type="Proteomes" id="UP001165289">
    <property type="component" value="Unassembled WGS sequence"/>
</dbReference>
<dbReference type="GO" id="GO:0005739">
    <property type="term" value="C:mitochondrion"/>
    <property type="evidence" value="ECO:0007669"/>
    <property type="project" value="UniProtKB-SubCell"/>
</dbReference>
<dbReference type="PANTHER" id="PTHR15751">
    <property type="entry name" value="TRAFFICKING KINESIN-BINDING PROTEIN"/>
    <property type="match status" value="1"/>
</dbReference>
<sequence length="256" mass="29188">MYTQSTLVLSNTEISEYPLISKTATNYRLGLEQENQQLIDESRLIKQEAISINTKERALIKQCLEQFGSANRRINILSSESQQRKNANCALEDKVQELTKAVKQMQERQKRLSEENDQLKQDLFTTNESHSWVASHVLQLQSDNEEYKALLGDRESQLHDLKTKTDLNNPLIPLSTEIESALALQSTPIESPQPHVIGTNQRLVPIHRPISPLVSNHVYSTPSSDSDSHICIRDPKKKFFQSDRVSSVLNLEQIQN</sequence>
<keyword evidence="2 4" id="KW-0175">Coiled coil</keyword>
<dbReference type="GO" id="GO:0031410">
    <property type="term" value="C:cytoplasmic vesicle"/>
    <property type="evidence" value="ECO:0007669"/>
    <property type="project" value="TreeGrafter"/>
</dbReference>
<dbReference type="GO" id="GO:0048311">
    <property type="term" value="P:mitochondrion distribution"/>
    <property type="evidence" value="ECO:0007669"/>
    <property type="project" value="TreeGrafter"/>
</dbReference>
<dbReference type="AlphaFoldDB" id="A0AAV7JAK7"/>
<organism evidence="6 7">
    <name type="scientific">Oopsacas minuta</name>
    <dbReference type="NCBI Taxonomy" id="111878"/>
    <lineage>
        <taxon>Eukaryota</taxon>
        <taxon>Metazoa</taxon>
        <taxon>Porifera</taxon>
        <taxon>Hexactinellida</taxon>
        <taxon>Hexasterophora</taxon>
        <taxon>Lyssacinosida</taxon>
        <taxon>Leucopsacidae</taxon>
        <taxon>Oopsacas</taxon>
    </lineage>
</organism>
<evidence type="ECO:0000313" key="6">
    <source>
        <dbReference type="EMBL" id="KAI6645681.1"/>
    </source>
</evidence>
<evidence type="ECO:0000256" key="1">
    <source>
        <dbReference type="ARBA" id="ARBA00004173"/>
    </source>
</evidence>
<evidence type="ECO:0000313" key="7">
    <source>
        <dbReference type="Proteomes" id="UP001165289"/>
    </source>
</evidence>
<proteinExistence type="predicted"/>
<dbReference type="Pfam" id="PF04849">
    <property type="entry name" value="HAP1_N"/>
    <property type="match status" value="1"/>
</dbReference>
<dbReference type="GO" id="GO:0047496">
    <property type="term" value="P:vesicle transport along microtubule"/>
    <property type="evidence" value="ECO:0007669"/>
    <property type="project" value="TreeGrafter"/>
</dbReference>
<comment type="subcellular location">
    <subcellularLocation>
        <location evidence="1">Mitochondrion</location>
    </subcellularLocation>
</comment>
<dbReference type="GO" id="GO:0006605">
    <property type="term" value="P:protein targeting"/>
    <property type="evidence" value="ECO:0007669"/>
    <property type="project" value="TreeGrafter"/>
</dbReference>
<comment type="caution">
    <text evidence="6">The sequence shown here is derived from an EMBL/GenBank/DDBJ whole genome shotgun (WGS) entry which is preliminary data.</text>
</comment>
<keyword evidence="3" id="KW-0496">Mitochondrion</keyword>
<dbReference type="InterPro" id="IPR051946">
    <property type="entry name" value="Intracell_Traff-Reg"/>
</dbReference>
<dbReference type="GO" id="GO:0017022">
    <property type="term" value="F:myosin binding"/>
    <property type="evidence" value="ECO:0007669"/>
    <property type="project" value="TreeGrafter"/>
</dbReference>
<evidence type="ECO:0000256" key="2">
    <source>
        <dbReference type="ARBA" id="ARBA00023054"/>
    </source>
</evidence>
<dbReference type="EMBL" id="JAKMXF010000365">
    <property type="protein sequence ID" value="KAI6645681.1"/>
    <property type="molecule type" value="Genomic_DNA"/>
</dbReference>
<dbReference type="PANTHER" id="PTHR15751:SF12">
    <property type="entry name" value="TRAFFICKING KINESIN-BINDING PROTEIN MILT"/>
    <property type="match status" value="1"/>
</dbReference>
<name>A0AAV7JAK7_9METZ</name>
<gene>
    <name evidence="6" type="ORF">LOD99_12944</name>
</gene>
<protein>
    <recommendedName>
        <fullName evidence="5">HAP1 N-terminal domain-containing protein</fullName>
    </recommendedName>
</protein>
<feature type="coiled-coil region" evidence="4">
    <location>
        <begin position="95"/>
        <end position="122"/>
    </location>
</feature>
<dbReference type="InterPro" id="IPR006933">
    <property type="entry name" value="HAP1_N"/>
</dbReference>
<feature type="domain" description="HAP1 N-terminal" evidence="5">
    <location>
        <begin position="30"/>
        <end position="164"/>
    </location>
</feature>
<accession>A0AAV7JAK7</accession>
<reference evidence="6 7" key="1">
    <citation type="journal article" date="2023" name="BMC Biol.">
        <title>The compact genome of the sponge Oopsacas minuta (Hexactinellida) is lacking key metazoan core genes.</title>
        <authorList>
            <person name="Santini S."/>
            <person name="Schenkelaars Q."/>
            <person name="Jourda C."/>
            <person name="Duchesne M."/>
            <person name="Belahbib H."/>
            <person name="Rocher C."/>
            <person name="Selva M."/>
            <person name="Riesgo A."/>
            <person name="Vervoort M."/>
            <person name="Leys S.P."/>
            <person name="Kodjabachian L."/>
            <person name="Le Bivic A."/>
            <person name="Borchiellini C."/>
            <person name="Claverie J.M."/>
            <person name="Renard E."/>
        </authorList>
    </citation>
    <scope>NUCLEOTIDE SEQUENCE [LARGE SCALE GENOMIC DNA]</scope>
    <source>
        <strain evidence="6">SPO-2</strain>
    </source>
</reference>
<evidence type="ECO:0000256" key="4">
    <source>
        <dbReference type="SAM" id="Coils"/>
    </source>
</evidence>